<protein>
    <submittedName>
        <fullName evidence="1">Uncharacterized protein</fullName>
    </submittedName>
</protein>
<sequence>MRDGSCFADVSSSGSLPPAATVDVAMFNDVLFPQNVFQ</sequence>
<gene>
    <name evidence="1" type="ORF">PM001_LOCUS15648</name>
</gene>
<dbReference type="AlphaFoldDB" id="A0AAV1UA10"/>
<comment type="caution">
    <text evidence="1">The sequence shown here is derived from an EMBL/GenBank/DDBJ whole genome shotgun (WGS) entry which is preliminary data.</text>
</comment>
<evidence type="ECO:0000313" key="2">
    <source>
        <dbReference type="Proteomes" id="UP001162060"/>
    </source>
</evidence>
<evidence type="ECO:0000313" key="1">
    <source>
        <dbReference type="EMBL" id="CAK7930498.1"/>
    </source>
</evidence>
<dbReference type="EMBL" id="CAKLBY020000167">
    <property type="protein sequence ID" value="CAK7930498.1"/>
    <property type="molecule type" value="Genomic_DNA"/>
</dbReference>
<reference evidence="1" key="1">
    <citation type="submission" date="2024-01" db="EMBL/GenBank/DDBJ databases">
        <authorList>
            <person name="Webb A."/>
        </authorList>
    </citation>
    <scope>NUCLEOTIDE SEQUENCE</scope>
    <source>
        <strain evidence="1">Pm1</strain>
    </source>
</reference>
<organism evidence="1 2">
    <name type="scientific">Peronospora matthiolae</name>
    <dbReference type="NCBI Taxonomy" id="2874970"/>
    <lineage>
        <taxon>Eukaryota</taxon>
        <taxon>Sar</taxon>
        <taxon>Stramenopiles</taxon>
        <taxon>Oomycota</taxon>
        <taxon>Peronosporomycetes</taxon>
        <taxon>Peronosporales</taxon>
        <taxon>Peronosporaceae</taxon>
        <taxon>Peronospora</taxon>
    </lineage>
</organism>
<dbReference type="Proteomes" id="UP001162060">
    <property type="component" value="Unassembled WGS sequence"/>
</dbReference>
<name>A0AAV1UA10_9STRA</name>
<proteinExistence type="predicted"/>
<accession>A0AAV1UA10</accession>